<reference evidence="1" key="1">
    <citation type="submission" date="2018-05" db="EMBL/GenBank/DDBJ databases">
        <authorList>
            <person name="Lanie J.A."/>
            <person name="Ng W.-L."/>
            <person name="Kazmierczak K.M."/>
            <person name="Andrzejewski T.M."/>
            <person name="Davidsen T.M."/>
            <person name="Wayne K.J."/>
            <person name="Tettelin H."/>
            <person name="Glass J.I."/>
            <person name="Rusch D."/>
            <person name="Podicherti R."/>
            <person name="Tsui H.-C.T."/>
            <person name="Winkler M.E."/>
        </authorList>
    </citation>
    <scope>NUCLEOTIDE SEQUENCE</scope>
</reference>
<protein>
    <submittedName>
        <fullName evidence="1">Uncharacterized protein</fullName>
    </submittedName>
</protein>
<name>A0A383BG87_9ZZZZ</name>
<gene>
    <name evidence="1" type="ORF">METZ01_LOCUS471758</name>
</gene>
<sequence length="29" mass="3301">MQSPHPLLLPHRVHLRRGRNATGILFADP</sequence>
<organism evidence="1">
    <name type="scientific">marine metagenome</name>
    <dbReference type="NCBI Taxonomy" id="408172"/>
    <lineage>
        <taxon>unclassified sequences</taxon>
        <taxon>metagenomes</taxon>
        <taxon>ecological metagenomes</taxon>
    </lineage>
</organism>
<dbReference type="EMBL" id="UINC01200150">
    <property type="protein sequence ID" value="SVE18904.1"/>
    <property type="molecule type" value="Genomic_DNA"/>
</dbReference>
<proteinExistence type="predicted"/>
<accession>A0A383BG87</accession>
<dbReference type="AlphaFoldDB" id="A0A383BG87"/>
<evidence type="ECO:0000313" key="1">
    <source>
        <dbReference type="EMBL" id="SVE18904.1"/>
    </source>
</evidence>